<dbReference type="AlphaFoldDB" id="A0A1D7XJW6"/>
<dbReference type="GO" id="GO:0043565">
    <property type="term" value="F:sequence-specific DNA binding"/>
    <property type="evidence" value="ECO:0007669"/>
    <property type="project" value="InterPro"/>
</dbReference>
<dbReference type="OrthoDB" id="324626at2"/>
<evidence type="ECO:0000259" key="8">
    <source>
        <dbReference type="PROSITE" id="PS50110"/>
    </source>
</evidence>
<proteinExistence type="predicted"/>
<keyword evidence="3 9" id="KW-0238">DNA-binding</keyword>
<dbReference type="InterPro" id="IPR011006">
    <property type="entry name" value="CheY-like_superfamily"/>
</dbReference>
<dbReference type="PRINTS" id="PR00032">
    <property type="entry name" value="HTHARAC"/>
</dbReference>
<protein>
    <recommendedName>
        <fullName evidence="1">Stage 0 sporulation protein A homolog</fullName>
    </recommendedName>
</protein>
<dbReference type="Gene3D" id="3.40.50.2300">
    <property type="match status" value="1"/>
</dbReference>
<keyword evidence="4" id="KW-0804">Transcription</keyword>
<evidence type="ECO:0000256" key="4">
    <source>
        <dbReference type="ARBA" id="ARBA00023163"/>
    </source>
</evidence>
<evidence type="ECO:0000313" key="9">
    <source>
        <dbReference type="EMBL" id="AOR23644.1"/>
    </source>
</evidence>
<dbReference type="Gene3D" id="1.10.10.60">
    <property type="entry name" value="Homeodomain-like"/>
    <property type="match status" value="2"/>
</dbReference>
<dbReference type="Pfam" id="PF12833">
    <property type="entry name" value="HTH_18"/>
    <property type="match status" value="1"/>
</dbReference>
<dbReference type="EMBL" id="CP017253">
    <property type="protein sequence ID" value="AOR23644.1"/>
    <property type="molecule type" value="Genomic_DNA"/>
</dbReference>
<evidence type="ECO:0000256" key="6">
    <source>
        <dbReference type="PROSITE-ProRule" id="PRU00169"/>
    </source>
</evidence>
<organism evidence="9 10">
    <name type="scientific">Clostridium taeniosporum</name>
    <dbReference type="NCBI Taxonomy" id="394958"/>
    <lineage>
        <taxon>Bacteria</taxon>
        <taxon>Bacillati</taxon>
        <taxon>Bacillota</taxon>
        <taxon>Clostridia</taxon>
        <taxon>Eubacteriales</taxon>
        <taxon>Clostridiaceae</taxon>
        <taxon>Clostridium</taxon>
    </lineage>
</organism>
<dbReference type="PROSITE" id="PS00041">
    <property type="entry name" value="HTH_ARAC_FAMILY_1"/>
    <property type="match status" value="1"/>
</dbReference>
<dbReference type="GO" id="GO:0000160">
    <property type="term" value="P:phosphorelay signal transduction system"/>
    <property type="evidence" value="ECO:0007669"/>
    <property type="project" value="InterPro"/>
</dbReference>
<dbReference type="InterPro" id="IPR009057">
    <property type="entry name" value="Homeodomain-like_sf"/>
</dbReference>
<sequence>MCKILLASDDALELEALKIIIYKNAKNVNIVGMACNGNEAINMNNKLNPDIIFIDTMLPEIDGFEVVNIIKKSYNNKQVILMSIYDNFEYLKKALKVKADDYLLKPIKSENIIEILNEYRKNNKYRIYNENLSNEYKLNKVLNYIKKNFKKNITLKEVADYMNYSSTYFSKSFKKHVGVNFNKYITQIRIREAKFLLRESNISINDLSFNLGYNEPNYFCKVFKKEEGITPSEYREQNDIKL</sequence>
<dbReference type="Pfam" id="PF00072">
    <property type="entry name" value="Response_reg"/>
    <property type="match status" value="1"/>
</dbReference>
<gene>
    <name evidence="9" type="ORF">BGI42_07815</name>
</gene>
<dbReference type="KEGG" id="ctae:BGI42_07815"/>
<dbReference type="InterPro" id="IPR018060">
    <property type="entry name" value="HTH_AraC"/>
</dbReference>
<dbReference type="SUPFAM" id="SSF52172">
    <property type="entry name" value="CheY-like"/>
    <property type="match status" value="1"/>
</dbReference>
<dbReference type="PANTHER" id="PTHR43280:SF2">
    <property type="entry name" value="HTH-TYPE TRANSCRIPTIONAL REGULATOR EXSA"/>
    <property type="match status" value="1"/>
</dbReference>
<feature type="modified residue" description="4-aspartylphosphate" evidence="6">
    <location>
        <position position="55"/>
    </location>
</feature>
<name>A0A1D7XJW6_9CLOT</name>
<dbReference type="STRING" id="394958.BGI42_07815"/>
<keyword evidence="2" id="KW-0805">Transcription regulation</keyword>
<dbReference type="InterPro" id="IPR001789">
    <property type="entry name" value="Sig_transdc_resp-reg_receiver"/>
</dbReference>
<dbReference type="RefSeq" id="WP_069679795.1">
    <property type="nucleotide sequence ID" value="NZ_CP017253.2"/>
</dbReference>
<keyword evidence="10" id="KW-1185">Reference proteome</keyword>
<dbReference type="PROSITE" id="PS50110">
    <property type="entry name" value="RESPONSE_REGULATORY"/>
    <property type="match status" value="1"/>
</dbReference>
<accession>A0A1D7XJW6</accession>
<evidence type="ECO:0000259" key="7">
    <source>
        <dbReference type="PROSITE" id="PS01124"/>
    </source>
</evidence>
<comment type="function">
    <text evidence="5">May play the central regulatory role in sporulation. It may be an element of the effector pathway responsible for the activation of sporulation genes in response to nutritional stress. Spo0A may act in concert with spo0H (a sigma factor) to control the expression of some genes that are critical to the sporulation process.</text>
</comment>
<dbReference type="Proteomes" id="UP000094652">
    <property type="component" value="Chromosome"/>
</dbReference>
<keyword evidence="6" id="KW-0597">Phosphoprotein</keyword>
<reference evidence="10" key="1">
    <citation type="submission" date="2016-09" db="EMBL/GenBank/DDBJ databases">
        <title>Genomics of Clostridium taeniosporum, an organism which forms endospores with ribbon-like appendages.</title>
        <authorList>
            <person name="Walker J.R."/>
        </authorList>
    </citation>
    <scope>NUCLEOTIDE SEQUENCE [LARGE SCALE GENOMIC DNA]</scope>
    <source>
        <strain evidence="10">1/k</strain>
    </source>
</reference>
<dbReference type="InterPro" id="IPR018062">
    <property type="entry name" value="HTH_AraC-typ_CS"/>
</dbReference>
<dbReference type="SMART" id="SM00448">
    <property type="entry name" value="REC"/>
    <property type="match status" value="1"/>
</dbReference>
<dbReference type="InterPro" id="IPR020449">
    <property type="entry name" value="Tscrpt_reg_AraC-type_HTH"/>
</dbReference>
<dbReference type="SUPFAM" id="SSF46689">
    <property type="entry name" value="Homeodomain-like"/>
    <property type="match status" value="2"/>
</dbReference>
<dbReference type="PANTHER" id="PTHR43280">
    <property type="entry name" value="ARAC-FAMILY TRANSCRIPTIONAL REGULATOR"/>
    <property type="match status" value="1"/>
</dbReference>
<feature type="domain" description="Response regulatory" evidence="8">
    <location>
        <begin position="3"/>
        <end position="120"/>
    </location>
</feature>
<evidence type="ECO:0000256" key="2">
    <source>
        <dbReference type="ARBA" id="ARBA00023015"/>
    </source>
</evidence>
<feature type="domain" description="HTH araC/xylS-type" evidence="7">
    <location>
        <begin position="139"/>
        <end position="237"/>
    </location>
</feature>
<evidence type="ECO:0000256" key="5">
    <source>
        <dbReference type="ARBA" id="ARBA00024867"/>
    </source>
</evidence>
<dbReference type="GO" id="GO:0003700">
    <property type="term" value="F:DNA-binding transcription factor activity"/>
    <property type="evidence" value="ECO:0007669"/>
    <property type="project" value="InterPro"/>
</dbReference>
<evidence type="ECO:0000256" key="1">
    <source>
        <dbReference type="ARBA" id="ARBA00018672"/>
    </source>
</evidence>
<dbReference type="CDD" id="cd17536">
    <property type="entry name" value="REC_YesN-like"/>
    <property type="match status" value="1"/>
</dbReference>
<evidence type="ECO:0000256" key="3">
    <source>
        <dbReference type="ARBA" id="ARBA00023125"/>
    </source>
</evidence>
<dbReference type="SMART" id="SM00342">
    <property type="entry name" value="HTH_ARAC"/>
    <property type="match status" value="1"/>
</dbReference>
<evidence type="ECO:0000313" key="10">
    <source>
        <dbReference type="Proteomes" id="UP000094652"/>
    </source>
</evidence>
<dbReference type="PROSITE" id="PS01124">
    <property type="entry name" value="HTH_ARAC_FAMILY_2"/>
    <property type="match status" value="1"/>
</dbReference>